<dbReference type="Proteomes" id="UP001499978">
    <property type="component" value="Unassembled WGS sequence"/>
</dbReference>
<accession>A0ABN3MY89</accession>
<organism evidence="2 3">
    <name type="scientific">Pilimelia columellifera subsp. columellifera</name>
    <dbReference type="NCBI Taxonomy" id="706583"/>
    <lineage>
        <taxon>Bacteria</taxon>
        <taxon>Bacillati</taxon>
        <taxon>Actinomycetota</taxon>
        <taxon>Actinomycetes</taxon>
        <taxon>Micromonosporales</taxon>
        <taxon>Micromonosporaceae</taxon>
        <taxon>Pilimelia</taxon>
    </lineage>
</organism>
<keyword evidence="3" id="KW-1185">Reference proteome</keyword>
<sequence>MATGGCAEWGLSEGVVTLGTLPAVKAARAPGGPDGGAQALRPAVSRPSLRRQRSPARIAAAREACPHAVLDPLPAEVVALADI</sequence>
<reference evidence="2 3" key="1">
    <citation type="journal article" date="2019" name="Int. J. Syst. Evol. Microbiol.">
        <title>The Global Catalogue of Microorganisms (GCM) 10K type strain sequencing project: providing services to taxonomists for standard genome sequencing and annotation.</title>
        <authorList>
            <consortium name="The Broad Institute Genomics Platform"/>
            <consortium name="The Broad Institute Genome Sequencing Center for Infectious Disease"/>
            <person name="Wu L."/>
            <person name="Ma J."/>
        </authorList>
    </citation>
    <scope>NUCLEOTIDE SEQUENCE [LARGE SCALE GENOMIC DNA]</scope>
    <source>
        <strain evidence="2 3">JCM 3367</strain>
    </source>
</reference>
<gene>
    <name evidence="2" type="ORF">GCM10010201_01910</name>
</gene>
<evidence type="ECO:0000313" key="3">
    <source>
        <dbReference type="Proteomes" id="UP001499978"/>
    </source>
</evidence>
<proteinExistence type="predicted"/>
<evidence type="ECO:0000313" key="2">
    <source>
        <dbReference type="EMBL" id="GAA2510749.1"/>
    </source>
</evidence>
<feature type="compositionally biased region" description="Low complexity" evidence="1">
    <location>
        <begin position="26"/>
        <end position="39"/>
    </location>
</feature>
<comment type="caution">
    <text evidence="2">The sequence shown here is derived from an EMBL/GenBank/DDBJ whole genome shotgun (WGS) entry which is preliminary data.</text>
</comment>
<feature type="region of interest" description="Disordered" evidence="1">
    <location>
        <begin position="26"/>
        <end position="53"/>
    </location>
</feature>
<evidence type="ECO:0000256" key="1">
    <source>
        <dbReference type="SAM" id="MobiDB-lite"/>
    </source>
</evidence>
<dbReference type="EMBL" id="BAAARY010000001">
    <property type="protein sequence ID" value="GAA2510749.1"/>
    <property type="molecule type" value="Genomic_DNA"/>
</dbReference>
<name>A0ABN3MY89_9ACTN</name>
<protein>
    <submittedName>
        <fullName evidence="2">Uncharacterized protein</fullName>
    </submittedName>
</protein>